<sequence length="103" mass="11650">KDSSLDLSFSGHRARRKEEARQTAIEEGCNKWLIILWMGNPSKAWEAILVIILSLCSLLEFVACSSSSSIFFFCGRFTIITLGKSQEKSHPEGRYPCSLYRDS</sequence>
<reference evidence="2" key="1">
    <citation type="submission" date="2020-07" db="EMBL/GenBank/DDBJ databases">
        <authorList>
            <person name="Nazaruddin N."/>
        </authorList>
    </citation>
    <scope>NUCLEOTIDE SEQUENCE</scope>
</reference>
<keyword evidence="3" id="KW-1185">Reference proteome</keyword>
<evidence type="ECO:0000256" key="1">
    <source>
        <dbReference type="SAM" id="Phobius"/>
    </source>
</evidence>
<dbReference type="AlphaFoldDB" id="A0A6V7H4T7"/>
<protein>
    <submittedName>
        <fullName evidence="2">Uncharacterized protein</fullName>
    </submittedName>
</protein>
<keyword evidence="1" id="KW-1133">Transmembrane helix</keyword>
<evidence type="ECO:0000313" key="2">
    <source>
        <dbReference type="EMBL" id="CAD1474305.1"/>
    </source>
</evidence>
<name>A0A6V7H4T7_9HYME</name>
<evidence type="ECO:0000313" key="3">
    <source>
        <dbReference type="Proteomes" id="UP000752696"/>
    </source>
</evidence>
<dbReference type="Proteomes" id="UP000752696">
    <property type="component" value="Unassembled WGS sequence"/>
</dbReference>
<keyword evidence="1" id="KW-0472">Membrane</keyword>
<organism evidence="2 3">
    <name type="scientific">Heterotrigona itama</name>
    <dbReference type="NCBI Taxonomy" id="395501"/>
    <lineage>
        <taxon>Eukaryota</taxon>
        <taxon>Metazoa</taxon>
        <taxon>Ecdysozoa</taxon>
        <taxon>Arthropoda</taxon>
        <taxon>Hexapoda</taxon>
        <taxon>Insecta</taxon>
        <taxon>Pterygota</taxon>
        <taxon>Neoptera</taxon>
        <taxon>Endopterygota</taxon>
        <taxon>Hymenoptera</taxon>
        <taxon>Apocrita</taxon>
        <taxon>Aculeata</taxon>
        <taxon>Apoidea</taxon>
        <taxon>Anthophila</taxon>
        <taxon>Apidae</taxon>
        <taxon>Heterotrigona</taxon>
    </lineage>
</organism>
<feature type="transmembrane region" description="Helical" evidence="1">
    <location>
        <begin position="47"/>
        <end position="74"/>
    </location>
</feature>
<accession>A0A6V7H4T7</accession>
<proteinExistence type="predicted"/>
<feature type="non-terminal residue" evidence="2">
    <location>
        <position position="1"/>
    </location>
</feature>
<keyword evidence="1" id="KW-0812">Transmembrane</keyword>
<dbReference type="EMBL" id="CAJDYZ010007436">
    <property type="protein sequence ID" value="CAD1474305.1"/>
    <property type="molecule type" value="Genomic_DNA"/>
</dbReference>
<gene>
    <name evidence="2" type="ORF">MHI_LOCUS459826</name>
</gene>
<comment type="caution">
    <text evidence="2">The sequence shown here is derived from an EMBL/GenBank/DDBJ whole genome shotgun (WGS) entry which is preliminary data.</text>
</comment>